<name>A0A0M9W975_9EURO</name>
<protein>
    <submittedName>
        <fullName evidence="1">Uncharacterized protein</fullName>
    </submittedName>
</protein>
<evidence type="ECO:0000313" key="2">
    <source>
        <dbReference type="Proteomes" id="UP000037696"/>
    </source>
</evidence>
<organism evidence="1 2">
    <name type="scientific">Penicillium nordicum</name>
    <dbReference type="NCBI Taxonomy" id="229535"/>
    <lineage>
        <taxon>Eukaryota</taxon>
        <taxon>Fungi</taxon>
        <taxon>Dikarya</taxon>
        <taxon>Ascomycota</taxon>
        <taxon>Pezizomycotina</taxon>
        <taxon>Eurotiomycetes</taxon>
        <taxon>Eurotiomycetidae</taxon>
        <taxon>Eurotiales</taxon>
        <taxon>Aspergillaceae</taxon>
        <taxon>Penicillium</taxon>
    </lineage>
</organism>
<sequence>SKMTKPAISTI</sequence>
<reference evidence="1 2" key="1">
    <citation type="submission" date="2015-08" db="EMBL/GenBank/DDBJ databases">
        <title>Genome sequencing of Penicillium nordicum.</title>
        <authorList>
            <person name="Nguyen H.D."/>
            <person name="Seifert K.A."/>
        </authorList>
    </citation>
    <scope>NUCLEOTIDE SEQUENCE [LARGE SCALE GENOMIC DNA]</scope>
    <source>
        <strain evidence="1 2">DAOMC 185683</strain>
    </source>
</reference>
<evidence type="ECO:0000313" key="1">
    <source>
        <dbReference type="EMBL" id="KOS36089.1"/>
    </source>
</evidence>
<proteinExistence type="predicted"/>
<comment type="caution">
    <text evidence="1">The sequence shown here is derived from an EMBL/GenBank/DDBJ whole genome shotgun (WGS) entry which is preliminary data.</text>
</comment>
<dbReference type="Proteomes" id="UP000037696">
    <property type="component" value="Unassembled WGS sequence"/>
</dbReference>
<dbReference type="EMBL" id="LHQQ01000881">
    <property type="protein sequence ID" value="KOS36089.1"/>
    <property type="molecule type" value="Genomic_DNA"/>
</dbReference>
<gene>
    <name evidence="1" type="ORF">ACN38_g13225</name>
</gene>
<keyword evidence="2" id="KW-1185">Reference proteome</keyword>
<feature type="non-terminal residue" evidence="1">
    <location>
        <position position="1"/>
    </location>
</feature>
<accession>A0A0M9W975</accession>